<sequence>MYYLKLLYAASAIGLSLAAGDSAEASNKPPNIVFILTDDQDLQMDSLSYMPLLDKYIRQKGTFYARHYCTTAICCPARASILTGKMAHNHNVTDTAAPFGGYPKVIAEGINDNYLPHWLQDTGYDTYYVGKLWNAHSIENYDKPYAKGWNGSDFLLDPYTYEFYNPTMSRNSGKPVTYNGSYSTDLIADKSLGFIDEAVQSSRPFFLGIAPVAPHSDVHFTGEDDANGIPEVVTSPPFPAERHKNLFADVVVPRTPHFNPETPSGVYWVRDLPRLNQTHIEFNDWYYRQRLRSLQSVDEMIEALVGKLEEHGILDNTYIVFTTDNGFHVGQHRLQPGKYCPFEEDVHIPLLIRGPSVAENETAEIVTTHTDLAATFLSMAQGKLREDFDGERIPLTKDGIVAAKGDRYEHVQVEYWGFALSESKYRYEGRRIPNNTYKALRVIGEHYNIYYSVWCNNEHELYDMKTDPYQLHNIYTTSNSERMYEKSSFLDRPISAVIERLDALTMVLKICRAEGCVKPWKLLHPNGKVSNLREAMHPKFDKFYKHNIPNVKYDHCAEGYFLELEGPRFDSSMSFMHST</sequence>
<comment type="caution">
    <text evidence="1">The sequence shown here is derived from an EMBL/GenBank/DDBJ whole genome shotgun (WGS) entry which is preliminary data.</text>
</comment>
<keyword evidence="2" id="KW-1185">Reference proteome</keyword>
<dbReference type="Proteomes" id="UP001148629">
    <property type="component" value="Unassembled WGS sequence"/>
</dbReference>
<gene>
    <name evidence="1" type="ORF">NM208_g2333</name>
</gene>
<accession>A0ACC1SSZ7</accession>
<dbReference type="EMBL" id="JANRMS010000137">
    <property type="protein sequence ID" value="KAJ3545792.1"/>
    <property type="molecule type" value="Genomic_DNA"/>
</dbReference>
<organism evidence="1 2">
    <name type="scientific">Fusarium decemcellulare</name>
    <dbReference type="NCBI Taxonomy" id="57161"/>
    <lineage>
        <taxon>Eukaryota</taxon>
        <taxon>Fungi</taxon>
        <taxon>Dikarya</taxon>
        <taxon>Ascomycota</taxon>
        <taxon>Pezizomycotina</taxon>
        <taxon>Sordariomycetes</taxon>
        <taxon>Hypocreomycetidae</taxon>
        <taxon>Hypocreales</taxon>
        <taxon>Nectriaceae</taxon>
        <taxon>Fusarium</taxon>
        <taxon>Fusarium decemcellulare species complex</taxon>
    </lineage>
</organism>
<proteinExistence type="predicted"/>
<protein>
    <submittedName>
        <fullName evidence="1">Uncharacterized protein</fullName>
    </submittedName>
</protein>
<evidence type="ECO:0000313" key="1">
    <source>
        <dbReference type="EMBL" id="KAJ3545792.1"/>
    </source>
</evidence>
<reference evidence="1" key="1">
    <citation type="submission" date="2022-08" db="EMBL/GenBank/DDBJ databases">
        <title>Genome Sequence of Fusarium decemcellulare.</title>
        <authorList>
            <person name="Buettner E."/>
        </authorList>
    </citation>
    <scope>NUCLEOTIDE SEQUENCE</scope>
    <source>
        <strain evidence="1">Babe19</strain>
    </source>
</reference>
<evidence type="ECO:0000313" key="2">
    <source>
        <dbReference type="Proteomes" id="UP001148629"/>
    </source>
</evidence>
<name>A0ACC1SSZ7_9HYPO</name>